<accession>A0A8T1A442</accession>
<reference evidence="1" key="1">
    <citation type="submission" date="2018-10" db="EMBL/GenBank/DDBJ databases">
        <title>Effector identification in a new, highly contiguous assembly of the strawberry crown rot pathogen Phytophthora cactorum.</title>
        <authorList>
            <person name="Armitage A.D."/>
            <person name="Nellist C.F."/>
            <person name="Bates H."/>
            <person name="Vickerstaff R.J."/>
            <person name="Harrison R.J."/>
        </authorList>
    </citation>
    <scope>NUCLEOTIDE SEQUENCE</scope>
    <source>
        <strain evidence="1">15-7</strain>
        <strain evidence="2">4032</strain>
        <strain evidence="3">4040</strain>
        <strain evidence="4">P421</strain>
    </source>
</reference>
<organism evidence="1 5">
    <name type="scientific">Phytophthora cactorum</name>
    <dbReference type="NCBI Taxonomy" id="29920"/>
    <lineage>
        <taxon>Eukaryota</taxon>
        <taxon>Sar</taxon>
        <taxon>Stramenopiles</taxon>
        <taxon>Oomycota</taxon>
        <taxon>Peronosporomycetes</taxon>
        <taxon>Peronosporales</taxon>
        <taxon>Peronosporaceae</taxon>
        <taxon>Phytophthora</taxon>
    </lineage>
</organism>
<dbReference type="Proteomes" id="UP000736787">
    <property type="component" value="Unassembled WGS sequence"/>
</dbReference>
<evidence type="ECO:0000313" key="4">
    <source>
        <dbReference type="EMBL" id="KAG3227735.1"/>
    </source>
</evidence>
<dbReference type="Proteomes" id="UP000760860">
    <property type="component" value="Unassembled WGS sequence"/>
</dbReference>
<sequence>MRALREKGKLRSGCRFTYPLVVKVATIHVISLAKFK</sequence>
<name>A0A8T1A442_9STRA</name>
<dbReference type="EMBL" id="RCMI01000056">
    <property type="protein sequence ID" value="KAG2938993.1"/>
    <property type="molecule type" value="Genomic_DNA"/>
</dbReference>
<comment type="caution">
    <text evidence="1">The sequence shown here is derived from an EMBL/GenBank/DDBJ whole genome shotgun (WGS) entry which is preliminary data.</text>
</comment>
<gene>
    <name evidence="1" type="ORF">PC113_g442</name>
    <name evidence="2" type="ORF">PC115_g3382</name>
    <name evidence="3" type="ORF">PC117_g3745</name>
    <name evidence="4" type="ORF">PC129_g1691</name>
</gene>
<evidence type="ECO:0000313" key="1">
    <source>
        <dbReference type="EMBL" id="KAG2869216.1"/>
    </source>
</evidence>
<dbReference type="EMBL" id="RCMK01000055">
    <property type="protein sequence ID" value="KAG2951210.1"/>
    <property type="molecule type" value="Genomic_DNA"/>
</dbReference>
<dbReference type="Proteomes" id="UP000774804">
    <property type="component" value="Unassembled WGS sequence"/>
</dbReference>
<proteinExistence type="predicted"/>
<protein>
    <submittedName>
        <fullName evidence="1">Uncharacterized protein</fullName>
    </submittedName>
</protein>
<evidence type="ECO:0000313" key="2">
    <source>
        <dbReference type="EMBL" id="KAG2938993.1"/>
    </source>
</evidence>
<evidence type="ECO:0000313" key="5">
    <source>
        <dbReference type="Proteomes" id="UP000735874"/>
    </source>
</evidence>
<dbReference type="Proteomes" id="UP000735874">
    <property type="component" value="Unassembled WGS sequence"/>
</dbReference>
<dbReference type="EMBL" id="RCMV01000028">
    <property type="protein sequence ID" value="KAG3227735.1"/>
    <property type="molecule type" value="Genomic_DNA"/>
</dbReference>
<evidence type="ECO:0000313" key="3">
    <source>
        <dbReference type="EMBL" id="KAG2951210.1"/>
    </source>
</evidence>
<dbReference type="AlphaFoldDB" id="A0A8T1A442"/>
<dbReference type="EMBL" id="RCMG01000004">
    <property type="protein sequence ID" value="KAG2869216.1"/>
    <property type="molecule type" value="Genomic_DNA"/>
</dbReference>